<accession>A0ABD2B021</accession>
<dbReference type="AlphaFoldDB" id="A0ABD2B021"/>
<feature type="non-terminal residue" evidence="2">
    <location>
        <position position="1"/>
    </location>
</feature>
<organism evidence="2 3">
    <name type="scientific">Vespula maculifrons</name>
    <name type="common">Eastern yellow jacket</name>
    <name type="synonym">Wasp</name>
    <dbReference type="NCBI Taxonomy" id="7453"/>
    <lineage>
        <taxon>Eukaryota</taxon>
        <taxon>Metazoa</taxon>
        <taxon>Ecdysozoa</taxon>
        <taxon>Arthropoda</taxon>
        <taxon>Hexapoda</taxon>
        <taxon>Insecta</taxon>
        <taxon>Pterygota</taxon>
        <taxon>Neoptera</taxon>
        <taxon>Endopterygota</taxon>
        <taxon>Hymenoptera</taxon>
        <taxon>Apocrita</taxon>
        <taxon>Aculeata</taxon>
        <taxon>Vespoidea</taxon>
        <taxon>Vespidae</taxon>
        <taxon>Vespinae</taxon>
        <taxon>Vespula</taxon>
    </lineage>
</organism>
<evidence type="ECO:0000313" key="2">
    <source>
        <dbReference type="EMBL" id="KAL2726222.1"/>
    </source>
</evidence>
<sequence length="117" mass="13062">QEEEEEEEIRGTWRGHPSGIATERLLATAAPPAATAAAATTASNVVSLVAAAAAIFMCSFGGRNEARYHPHVNPYIFIEIRTRKDTIRRRTSLRPDRTNYTAAAAKLEQQRRRKDQR</sequence>
<name>A0ABD2B021_VESMC</name>
<dbReference type="EMBL" id="JAYRBN010000109">
    <property type="protein sequence ID" value="KAL2726222.1"/>
    <property type="molecule type" value="Genomic_DNA"/>
</dbReference>
<comment type="caution">
    <text evidence="2">The sequence shown here is derived from an EMBL/GenBank/DDBJ whole genome shotgun (WGS) entry which is preliminary data.</text>
</comment>
<feature type="region of interest" description="Disordered" evidence="1">
    <location>
        <begin position="88"/>
        <end position="117"/>
    </location>
</feature>
<evidence type="ECO:0000313" key="3">
    <source>
        <dbReference type="Proteomes" id="UP001607303"/>
    </source>
</evidence>
<gene>
    <name evidence="2" type="ORF">V1477_018036</name>
</gene>
<evidence type="ECO:0000256" key="1">
    <source>
        <dbReference type="SAM" id="MobiDB-lite"/>
    </source>
</evidence>
<reference evidence="2 3" key="1">
    <citation type="journal article" date="2024" name="Ann. Entomol. Soc. Am.">
        <title>Genomic analyses of the southern and eastern yellowjacket wasps (Hymenoptera: Vespidae) reveal evolutionary signatures of social life.</title>
        <authorList>
            <person name="Catto M.A."/>
            <person name="Caine P.B."/>
            <person name="Orr S.E."/>
            <person name="Hunt B.G."/>
            <person name="Goodisman M.A.D."/>
        </authorList>
    </citation>
    <scope>NUCLEOTIDE SEQUENCE [LARGE SCALE GENOMIC DNA]</scope>
    <source>
        <strain evidence="2">232</strain>
        <tissue evidence="2">Head and thorax</tissue>
    </source>
</reference>
<keyword evidence="3" id="KW-1185">Reference proteome</keyword>
<protein>
    <submittedName>
        <fullName evidence="2">Uncharacterized protein</fullName>
    </submittedName>
</protein>
<dbReference type="Proteomes" id="UP001607303">
    <property type="component" value="Unassembled WGS sequence"/>
</dbReference>
<proteinExistence type="predicted"/>